<evidence type="ECO:0000256" key="1">
    <source>
        <dbReference type="ARBA" id="ARBA00004651"/>
    </source>
</evidence>
<evidence type="ECO:0000256" key="6">
    <source>
        <dbReference type="ARBA" id="ARBA00023136"/>
    </source>
</evidence>
<reference evidence="10 11" key="1">
    <citation type="submission" date="2018-10" db="EMBL/GenBank/DDBJ databases">
        <title>Comamonadaceae CDC group NO-1 genome sequencing and assembly.</title>
        <authorList>
            <person name="Bernier A.-M."/>
            <person name="Bernard K."/>
        </authorList>
    </citation>
    <scope>NUCLEOTIDE SEQUENCE [LARGE SCALE GENOMIC DNA]</scope>
    <source>
        <strain evidence="10 11">NML180581</strain>
    </source>
</reference>
<evidence type="ECO:0000256" key="7">
    <source>
        <dbReference type="SAM" id="MobiDB-lite"/>
    </source>
</evidence>
<feature type="transmembrane region" description="Helical" evidence="8">
    <location>
        <begin position="381"/>
        <end position="405"/>
    </location>
</feature>
<keyword evidence="4" id="KW-0201">Cytochrome c-type biogenesis</keyword>
<dbReference type="GO" id="GO:0017004">
    <property type="term" value="P:cytochrome complex assembly"/>
    <property type="evidence" value="ECO:0007669"/>
    <property type="project" value="UniProtKB-KW"/>
</dbReference>
<feature type="compositionally biased region" description="Low complexity" evidence="7">
    <location>
        <begin position="345"/>
        <end position="364"/>
    </location>
</feature>
<feature type="transmembrane region" description="Helical" evidence="8">
    <location>
        <begin position="541"/>
        <end position="565"/>
    </location>
</feature>
<dbReference type="GO" id="GO:0005886">
    <property type="term" value="C:plasma membrane"/>
    <property type="evidence" value="ECO:0007669"/>
    <property type="project" value="UniProtKB-SubCell"/>
</dbReference>
<dbReference type="Pfam" id="PF11412">
    <property type="entry name" value="DsbD_N"/>
    <property type="match status" value="1"/>
</dbReference>
<dbReference type="EMBL" id="RDQK01000021">
    <property type="protein sequence ID" value="RMX07372.1"/>
    <property type="molecule type" value="Genomic_DNA"/>
</dbReference>
<feature type="transmembrane region" description="Helical" evidence="8">
    <location>
        <begin position="639"/>
        <end position="661"/>
    </location>
</feature>
<keyword evidence="3 8" id="KW-0812">Transmembrane</keyword>
<keyword evidence="2" id="KW-1003">Cell membrane</keyword>
<feature type="transmembrane region" description="Helical" evidence="8">
    <location>
        <begin position="608"/>
        <end position="627"/>
    </location>
</feature>
<name>A0A3M6QXX1_9BURK</name>
<evidence type="ECO:0000256" key="3">
    <source>
        <dbReference type="ARBA" id="ARBA00022692"/>
    </source>
</evidence>
<feature type="transmembrane region" description="Helical" evidence="8">
    <location>
        <begin position="426"/>
        <end position="451"/>
    </location>
</feature>
<dbReference type="Pfam" id="PF13899">
    <property type="entry name" value="Thioredoxin_7"/>
    <property type="match status" value="1"/>
</dbReference>
<keyword evidence="5 8" id="KW-1133">Transmembrane helix</keyword>
<dbReference type="CDD" id="cd02953">
    <property type="entry name" value="DsbDgamma"/>
    <property type="match status" value="1"/>
</dbReference>
<dbReference type="Pfam" id="PF02683">
    <property type="entry name" value="DsbD_TM"/>
    <property type="match status" value="1"/>
</dbReference>
<dbReference type="AlphaFoldDB" id="A0A3M6QXX1"/>
<dbReference type="PANTHER" id="PTHR32234">
    <property type="entry name" value="THIOL:DISULFIDE INTERCHANGE PROTEIN DSBD"/>
    <property type="match status" value="1"/>
</dbReference>
<dbReference type="Proteomes" id="UP000281171">
    <property type="component" value="Unassembled WGS sequence"/>
</dbReference>
<dbReference type="InterPro" id="IPR028250">
    <property type="entry name" value="DsbDN"/>
</dbReference>
<feature type="region of interest" description="Disordered" evidence="7">
    <location>
        <begin position="339"/>
        <end position="368"/>
    </location>
</feature>
<sequence>MASVLAGVVAAPAQAQIFESSRASGSGAGGALDGVFGPASPALPLAAGSSVQTPHVRAELLAHAPDGIRPGGVFQLGLLMEHAPGWHTYWQNPGDSGMATELQWQLPTGFTPGAIAWPTPLKMRLDELANYGYEGRVLLPVPVQVPANWQATAPDVEIRLDATWLACRLECIPEQGSLTLRLPVDVPSAAWAGEFAQAARAQPVPLAVQGHAAASGDTLHVRVEGLPPDWHGQSLEVFAQQPQVLRHGARAGHDWQQRWEQGAWLAELPLALDRADSGPSLPLVLSRLSQSEGGQWDPHAPDAFTGPIGWAIELPVTAGWQGAERATLAPELVQALAQQREAQEGGATTGAAASAASGAAATPPAAQPLPATQPPLSLAQWGVLLLLALLGGAVLNLMPCVFPVLAIKALALARYSQNRRLQRQSALAYGAGVVLSFTVLGALVLALQAAGQQLGWGFQLQSPWFVAGMALLFTLIGLTLAGIVQLHIGLPERLRSAKAGGDPHSPVGESFFSGVLAVLVAAPCTGPFMGAALGATLTLPAVAALVIFVAIGLGLALPFMALVWFPRALDALPRPGAWMETFRNAMAWPMFATVAWLLWVLAHQVGVNAMIAWLFVLWGLGFVLWLWGKRPAAGAALALRGLWWLALAVPVAVALAGGHHLGKTIAVQARQPVVTATTQEPGEQWQAWSLQEQQRSLQEGRPVFVDFTASWCITCQYNKATTLADADVLADFARARVRLLRADWTRSNPEITRALHALGRTGVPTYALHVPGQPVQVMTEILDKAALRAQLAALAP</sequence>
<dbReference type="PROSITE" id="PS51352">
    <property type="entry name" value="THIOREDOXIN_2"/>
    <property type="match status" value="1"/>
</dbReference>
<feature type="transmembrane region" description="Helical" evidence="8">
    <location>
        <begin position="463"/>
        <end position="490"/>
    </location>
</feature>
<dbReference type="PANTHER" id="PTHR32234:SF3">
    <property type="entry name" value="SUPPRESSION OF COPPER SENSITIVITY PROTEIN"/>
    <property type="match status" value="1"/>
</dbReference>
<feature type="transmembrane region" description="Helical" evidence="8">
    <location>
        <begin position="511"/>
        <end position="535"/>
    </location>
</feature>
<evidence type="ECO:0000256" key="8">
    <source>
        <dbReference type="SAM" id="Phobius"/>
    </source>
</evidence>
<proteinExistence type="predicted"/>
<accession>A0A3M6QXX1</accession>
<dbReference type="Gene3D" id="3.40.30.10">
    <property type="entry name" value="Glutaredoxin"/>
    <property type="match status" value="1"/>
</dbReference>
<dbReference type="SUPFAM" id="SSF52833">
    <property type="entry name" value="Thioredoxin-like"/>
    <property type="match status" value="1"/>
</dbReference>
<evidence type="ECO:0000256" key="2">
    <source>
        <dbReference type="ARBA" id="ARBA00022475"/>
    </source>
</evidence>
<dbReference type="GO" id="GO:0045454">
    <property type="term" value="P:cell redox homeostasis"/>
    <property type="evidence" value="ECO:0007669"/>
    <property type="project" value="TreeGrafter"/>
</dbReference>
<comment type="subcellular location">
    <subcellularLocation>
        <location evidence="1">Cell membrane</location>
        <topology evidence="1">Multi-pass membrane protein</topology>
    </subcellularLocation>
</comment>
<evidence type="ECO:0000256" key="5">
    <source>
        <dbReference type="ARBA" id="ARBA00022989"/>
    </source>
</evidence>
<gene>
    <name evidence="10" type="ORF">EBQ24_08985</name>
</gene>
<feature type="transmembrane region" description="Helical" evidence="8">
    <location>
        <begin position="585"/>
        <end position="602"/>
    </location>
</feature>
<protein>
    <submittedName>
        <fullName evidence="10">Protein-disulfide reductase</fullName>
    </submittedName>
</protein>
<evidence type="ECO:0000259" key="9">
    <source>
        <dbReference type="PROSITE" id="PS51352"/>
    </source>
</evidence>
<evidence type="ECO:0000313" key="11">
    <source>
        <dbReference type="Proteomes" id="UP000281171"/>
    </source>
</evidence>
<dbReference type="InterPro" id="IPR013766">
    <property type="entry name" value="Thioredoxin_domain"/>
</dbReference>
<keyword evidence="6 8" id="KW-0472">Membrane</keyword>
<dbReference type="InterPro" id="IPR003834">
    <property type="entry name" value="Cyt_c_assmbl_TM_dom"/>
</dbReference>
<dbReference type="InterPro" id="IPR036249">
    <property type="entry name" value="Thioredoxin-like_sf"/>
</dbReference>
<feature type="domain" description="Thioredoxin" evidence="9">
    <location>
        <begin position="665"/>
        <end position="796"/>
    </location>
</feature>
<evidence type="ECO:0000313" key="10">
    <source>
        <dbReference type="EMBL" id="RMX07372.1"/>
    </source>
</evidence>
<comment type="caution">
    <text evidence="10">The sequence shown here is derived from an EMBL/GenBank/DDBJ whole genome shotgun (WGS) entry which is preliminary data.</text>
</comment>
<dbReference type="InterPro" id="IPR035671">
    <property type="entry name" value="DsbD_gamma"/>
</dbReference>
<evidence type="ECO:0000256" key="4">
    <source>
        <dbReference type="ARBA" id="ARBA00022748"/>
    </source>
</evidence>
<dbReference type="GO" id="GO:0015035">
    <property type="term" value="F:protein-disulfide reductase activity"/>
    <property type="evidence" value="ECO:0007669"/>
    <property type="project" value="TreeGrafter"/>
</dbReference>
<organism evidence="10 11">
    <name type="scientific">Allofranklinella schreckenbergeri</name>
    <dbReference type="NCBI Taxonomy" id="1076744"/>
    <lineage>
        <taxon>Bacteria</taxon>
        <taxon>Pseudomonadati</taxon>
        <taxon>Pseudomonadota</taxon>
        <taxon>Betaproteobacteria</taxon>
        <taxon>Burkholderiales</taxon>
        <taxon>Comamonadaceae</taxon>
        <taxon>Allofranklinella</taxon>
    </lineage>
</organism>